<organism evidence="3 4">
    <name type="scientific">Mortierella polycephala</name>
    <dbReference type="NCBI Taxonomy" id="41804"/>
    <lineage>
        <taxon>Eukaryota</taxon>
        <taxon>Fungi</taxon>
        <taxon>Fungi incertae sedis</taxon>
        <taxon>Mucoromycota</taxon>
        <taxon>Mortierellomycotina</taxon>
        <taxon>Mortierellomycetes</taxon>
        <taxon>Mortierellales</taxon>
        <taxon>Mortierellaceae</taxon>
        <taxon>Mortierella</taxon>
    </lineage>
</organism>
<feature type="chain" id="PRO_5040502938" description="Calcineurin-like phosphoesterase domain-containing protein" evidence="1">
    <location>
        <begin position="18"/>
        <end position="296"/>
    </location>
</feature>
<gene>
    <name evidence="3" type="ORF">BG011_001142</name>
</gene>
<feature type="domain" description="Calcineurin-like phosphoesterase" evidence="2">
    <location>
        <begin position="27"/>
        <end position="241"/>
    </location>
</feature>
<reference evidence="3" key="1">
    <citation type="journal article" date="2020" name="Fungal Divers.">
        <title>Resolving the Mortierellaceae phylogeny through synthesis of multi-gene phylogenetics and phylogenomics.</title>
        <authorList>
            <person name="Vandepol N."/>
            <person name="Liber J."/>
            <person name="Desiro A."/>
            <person name="Na H."/>
            <person name="Kennedy M."/>
            <person name="Barry K."/>
            <person name="Grigoriev I.V."/>
            <person name="Miller A.N."/>
            <person name="O'Donnell K."/>
            <person name="Stajich J.E."/>
            <person name="Bonito G."/>
        </authorList>
    </citation>
    <scope>NUCLEOTIDE SEQUENCE</scope>
    <source>
        <strain evidence="3">KOD948</strain>
    </source>
</reference>
<dbReference type="PANTHER" id="PTHR46546:SF4">
    <property type="entry name" value="SHEWANELLA-LIKE PROTEIN PHOSPHATASE 1"/>
    <property type="match status" value="1"/>
</dbReference>
<dbReference type="AlphaFoldDB" id="A0A9P6PGZ3"/>
<dbReference type="OrthoDB" id="5976022at2759"/>
<keyword evidence="1" id="KW-0732">Signal</keyword>
<name>A0A9P6PGZ3_9FUNG</name>
<dbReference type="Gene3D" id="3.60.21.10">
    <property type="match status" value="1"/>
</dbReference>
<protein>
    <recommendedName>
        <fullName evidence="2">Calcineurin-like phosphoesterase domain-containing protein</fullName>
    </recommendedName>
</protein>
<evidence type="ECO:0000313" key="4">
    <source>
        <dbReference type="Proteomes" id="UP000726737"/>
    </source>
</evidence>
<dbReference type="GO" id="GO:0016787">
    <property type="term" value="F:hydrolase activity"/>
    <property type="evidence" value="ECO:0007669"/>
    <property type="project" value="InterPro"/>
</dbReference>
<dbReference type="SUPFAM" id="SSF56300">
    <property type="entry name" value="Metallo-dependent phosphatases"/>
    <property type="match status" value="1"/>
</dbReference>
<dbReference type="EMBL" id="JAAAJA010001285">
    <property type="protein sequence ID" value="KAG0247629.1"/>
    <property type="molecule type" value="Genomic_DNA"/>
</dbReference>
<keyword evidence="4" id="KW-1185">Reference proteome</keyword>
<dbReference type="Proteomes" id="UP000726737">
    <property type="component" value="Unassembled WGS sequence"/>
</dbReference>
<proteinExistence type="predicted"/>
<sequence length="296" mass="32279">MLALLCLQFALLDRVGALPLVTAVSNRIVAIGDLHSDVSQAVAVLQMANLLDKDENWSGGADTLIQTGDLVDRGPDTIAMYRLFEKIRVQAKEAGGEVVNLYGNHEVMNIGGDWRYVTKEDIASFGGKEERKAAWDIHSGWLGKFVFNNFNIAHIQHGHTVFSHGDMHPDWARHGVETLNTMAHDSLSKGEYTAPIFRTPGPIWNRALAKEEAGREATCKAIENIKSMLGVKRLVSGHTAQDDSGKILSLCNGSYMVIDVGISSYYGSNLAALEIIENGDGTETVSALYPGGKRRL</sequence>
<feature type="signal peptide" evidence="1">
    <location>
        <begin position="1"/>
        <end position="17"/>
    </location>
</feature>
<dbReference type="Pfam" id="PF00149">
    <property type="entry name" value="Metallophos"/>
    <property type="match status" value="1"/>
</dbReference>
<dbReference type="PANTHER" id="PTHR46546">
    <property type="entry name" value="SHEWANELLA-LIKE PROTEIN PHOSPHATASE 1"/>
    <property type="match status" value="1"/>
</dbReference>
<evidence type="ECO:0000259" key="2">
    <source>
        <dbReference type="Pfam" id="PF00149"/>
    </source>
</evidence>
<accession>A0A9P6PGZ3</accession>
<comment type="caution">
    <text evidence="3">The sequence shown here is derived from an EMBL/GenBank/DDBJ whole genome shotgun (WGS) entry which is preliminary data.</text>
</comment>
<dbReference type="InterPro" id="IPR029052">
    <property type="entry name" value="Metallo-depent_PP-like"/>
</dbReference>
<evidence type="ECO:0000313" key="3">
    <source>
        <dbReference type="EMBL" id="KAG0247629.1"/>
    </source>
</evidence>
<evidence type="ECO:0000256" key="1">
    <source>
        <dbReference type="SAM" id="SignalP"/>
    </source>
</evidence>
<dbReference type="InterPro" id="IPR004843">
    <property type="entry name" value="Calcineurin-like_PHP"/>
</dbReference>